<keyword evidence="4" id="KW-1185">Reference proteome</keyword>
<keyword evidence="2" id="KW-0812">Transmembrane</keyword>
<feature type="transmembrane region" description="Helical" evidence="2">
    <location>
        <begin position="44"/>
        <end position="63"/>
    </location>
</feature>
<keyword evidence="2" id="KW-1133">Transmembrane helix</keyword>
<gene>
    <name evidence="3" type="ORF">FMM08_05450</name>
</gene>
<reference evidence="3 4" key="1">
    <citation type="submission" date="2019-07" db="EMBL/GenBank/DDBJ databases">
        <title>Quadrisphaera sp. strain DD2A genome sequencing and assembly.</title>
        <authorList>
            <person name="Kim I."/>
        </authorList>
    </citation>
    <scope>NUCLEOTIDE SEQUENCE [LARGE SCALE GENOMIC DNA]</scope>
    <source>
        <strain evidence="3 4">DD2A</strain>
    </source>
</reference>
<evidence type="ECO:0000313" key="3">
    <source>
        <dbReference type="EMBL" id="TXR56947.1"/>
    </source>
</evidence>
<dbReference type="EMBL" id="VKAC01000003">
    <property type="protein sequence ID" value="TXR56947.1"/>
    <property type="molecule type" value="Genomic_DNA"/>
</dbReference>
<evidence type="ECO:0000256" key="2">
    <source>
        <dbReference type="SAM" id="Phobius"/>
    </source>
</evidence>
<evidence type="ECO:0000256" key="1">
    <source>
        <dbReference type="SAM" id="MobiDB-lite"/>
    </source>
</evidence>
<dbReference type="OrthoDB" id="9887137at2"/>
<dbReference type="Proteomes" id="UP000321234">
    <property type="component" value="Unassembled WGS sequence"/>
</dbReference>
<name>A0A5C8ZGM0_9ACTN</name>
<dbReference type="RefSeq" id="WP_147925368.1">
    <property type="nucleotide sequence ID" value="NZ_VKAC01000003.1"/>
</dbReference>
<accession>A0A5C8ZGM0</accession>
<feature type="region of interest" description="Disordered" evidence="1">
    <location>
        <begin position="140"/>
        <end position="199"/>
    </location>
</feature>
<keyword evidence="2" id="KW-0472">Membrane</keyword>
<comment type="caution">
    <text evidence="3">The sequence shown here is derived from an EMBL/GenBank/DDBJ whole genome shotgun (WGS) entry which is preliminary data.</text>
</comment>
<sequence>MPAEGSGQPVEHLVRQGRGARGLRWAVVAFGTYNLLVHAVEGRLWLALAWAGLTGALLAVQLAPRRLGTRVERDGLRVGTGTRWGRLITWDQVERLRVQGPYDRSSALVLSEGHRLLLLRGMDADAVRALAAARGLPLDDPARRRSATDPVQDVDDESGSADRSAPAAGPDLDAQTEPLDDGPLDGPFRASSRRGAPPA</sequence>
<dbReference type="AlphaFoldDB" id="A0A5C8ZGM0"/>
<organism evidence="3 4">
    <name type="scientific">Quadrisphaera setariae</name>
    <dbReference type="NCBI Taxonomy" id="2593304"/>
    <lineage>
        <taxon>Bacteria</taxon>
        <taxon>Bacillati</taxon>
        <taxon>Actinomycetota</taxon>
        <taxon>Actinomycetes</taxon>
        <taxon>Kineosporiales</taxon>
        <taxon>Kineosporiaceae</taxon>
        <taxon>Quadrisphaera</taxon>
    </lineage>
</organism>
<evidence type="ECO:0000313" key="4">
    <source>
        <dbReference type="Proteomes" id="UP000321234"/>
    </source>
</evidence>
<proteinExistence type="predicted"/>
<protein>
    <recommendedName>
        <fullName evidence="5">PH domain-containing protein</fullName>
    </recommendedName>
</protein>
<evidence type="ECO:0008006" key="5">
    <source>
        <dbReference type="Google" id="ProtNLM"/>
    </source>
</evidence>